<proteinExistence type="predicted"/>
<evidence type="ECO:0000313" key="2">
    <source>
        <dbReference type="EMBL" id="ETO02102.1"/>
    </source>
</evidence>
<keyword evidence="1" id="KW-0175">Coiled coil</keyword>
<name>X6LLT0_RETFI</name>
<organism evidence="2 3">
    <name type="scientific">Reticulomyxa filosa</name>
    <dbReference type="NCBI Taxonomy" id="46433"/>
    <lineage>
        <taxon>Eukaryota</taxon>
        <taxon>Sar</taxon>
        <taxon>Rhizaria</taxon>
        <taxon>Retaria</taxon>
        <taxon>Foraminifera</taxon>
        <taxon>Monothalamids</taxon>
        <taxon>Reticulomyxidae</taxon>
        <taxon>Reticulomyxa</taxon>
    </lineage>
</organism>
<dbReference type="AlphaFoldDB" id="X6LLT0"/>
<accession>X6LLT0</accession>
<dbReference type="OrthoDB" id="8026949at2759"/>
<dbReference type="Proteomes" id="UP000023152">
    <property type="component" value="Unassembled WGS sequence"/>
</dbReference>
<sequence length="183" mass="21535">IITIGFNEAKCEIFDKYRRRPRSHFIQCGKCFKLNYFAKDARTQKYASIVEKEITHHRNNPRFQKCVLCNIVSCDPKNKKCDRCELISKKKEQVKINSSKNPKDFKEKSKVQRCYNKNQVNGRRYSYTQNKDQSEEIKQLKNQIALSQATVQQLSSIVQAFIPSSNKQMDQEEIQDNTDIEDN</sequence>
<keyword evidence="3" id="KW-1185">Reference proteome</keyword>
<gene>
    <name evidence="2" type="ORF">RFI_35334</name>
</gene>
<protein>
    <submittedName>
        <fullName evidence="2">Uncharacterized protein</fullName>
    </submittedName>
</protein>
<comment type="caution">
    <text evidence="2">The sequence shown here is derived from an EMBL/GenBank/DDBJ whole genome shotgun (WGS) entry which is preliminary data.</text>
</comment>
<evidence type="ECO:0000313" key="3">
    <source>
        <dbReference type="Proteomes" id="UP000023152"/>
    </source>
</evidence>
<feature type="non-terminal residue" evidence="2">
    <location>
        <position position="1"/>
    </location>
</feature>
<feature type="coiled-coil region" evidence="1">
    <location>
        <begin position="130"/>
        <end position="157"/>
    </location>
</feature>
<dbReference type="EMBL" id="ASPP01036693">
    <property type="protein sequence ID" value="ETO02102.1"/>
    <property type="molecule type" value="Genomic_DNA"/>
</dbReference>
<reference evidence="2 3" key="1">
    <citation type="journal article" date="2013" name="Curr. Biol.">
        <title>The Genome of the Foraminiferan Reticulomyxa filosa.</title>
        <authorList>
            <person name="Glockner G."/>
            <person name="Hulsmann N."/>
            <person name="Schleicher M."/>
            <person name="Noegel A.A."/>
            <person name="Eichinger L."/>
            <person name="Gallinger C."/>
            <person name="Pawlowski J."/>
            <person name="Sierra R."/>
            <person name="Euteneuer U."/>
            <person name="Pillet L."/>
            <person name="Moustafa A."/>
            <person name="Platzer M."/>
            <person name="Groth M."/>
            <person name="Szafranski K."/>
            <person name="Schliwa M."/>
        </authorList>
    </citation>
    <scope>NUCLEOTIDE SEQUENCE [LARGE SCALE GENOMIC DNA]</scope>
</reference>
<evidence type="ECO:0000256" key="1">
    <source>
        <dbReference type="SAM" id="Coils"/>
    </source>
</evidence>